<name>A0A7G7BI94_9ACTN</name>
<dbReference type="Proteomes" id="UP000515307">
    <property type="component" value="Chromosome"/>
</dbReference>
<protein>
    <submittedName>
        <fullName evidence="2">Uncharacterized protein</fullName>
    </submittedName>
</protein>
<sequence length="165" mass="18003">MNSATYVAAPLLAGFSVASIGLILTSQESFRWPGVTLLLLTLSAILLVTSVQFGITYQKYYYSLADVQSWWTDEEIESNEKVIAREQADDFAEWRKAAWGAMACYNMGITLLAASLATSLAPLPGDDSALESLKWTCVAILGQASLIAVIFGVSTAYKIHRVIRE</sequence>
<keyword evidence="1" id="KW-0472">Membrane</keyword>
<keyword evidence="1" id="KW-0812">Transmembrane</keyword>
<evidence type="ECO:0000313" key="2">
    <source>
        <dbReference type="EMBL" id="QNE75059.1"/>
    </source>
</evidence>
<dbReference type="RefSeq" id="WP_185298594.1">
    <property type="nucleotide sequence ID" value="NZ_CP045702.1"/>
</dbReference>
<feature type="transmembrane region" description="Helical" evidence="1">
    <location>
        <begin position="133"/>
        <end position="157"/>
    </location>
</feature>
<dbReference type="KEGG" id="sfiy:F0344_10950"/>
<proteinExistence type="predicted"/>
<feature type="transmembrane region" description="Helical" evidence="1">
    <location>
        <begin position="103"/>
        <end position="121"/>
    </location>
</feature>
<organism evidence="2 3">
    <name type="scientific">Streptomyces finlayi</name>
    <dbReference type="NCBI Taxonomy" id="67296"/>
    <lineage>
        <taxon>Bacteria</taxon>
        <taxon>Bacillati</taxon>
        <taxon>Actinomycetota</taxon>
        <taxon>Actinomycetes</taxon>
        <taxon>Kitasatosporales</taxon>
        <taxon>Streptomycetaceae</taxon>
        <taxon>Streptomyces</taxon>
    </lineage>
</organism>
<keyword evidence="1" id="KW-1133">Transmembrane helix</keyword>
<keyword evidence="3" id="KW-1185">Reference proteome</keyword>
<evidence type="ECO:0000256" key="1">
    <source>
        <dbReference type="SAM" id="Phobius"/>
    </source>
</evidence>
<gene>
    <name evidence="2" type="ORF">F0344_10950</name>
</gene>
<dbReference type="EMBL" id="CP045702">
    <property type="protein sequence ID" value="QNE75059.1"/>
    <property type="molecule type" value="Genomic_DNA"/>
</dbReference>
<feature type="transmembrane region" description="Helical" evidence="1">
    <location>
        <begin position="35"/>
        <end position="55"/>
    </location>
</feature>
<reference evidence="3" key="1">
    <citation type="submission" date="2019-10" db="EMBL/GenBank/DDBJ databases">
        <title>Antimicrobial potential of Antarctic Bacteria.</title>
        <authorList>
            <person name="Benaud N."/>
            <person name="Edwards R.J."/>
            <person name="Ferrari B.C."/>
        </authorList>
    </citation>
    <scope>NUCLEOTIDE SEQUENCE [LARGE SCALE GENOMIC DNA]</scope>
    <source>
        <strain evidence="3">NBSH44</strain>
    </source>
</reference>
<dbReference type="AlphaFoldDB" id="A0A7G7BI94"/>
<accession>A0A7G7BI94</accession>
<evidence type="ECO:0000313" key="3">
    <source>
        <dbReference type="Proteomes" id="UP000515307"/>
    </source>
</evidence>